<accession>A0ABN9DUF2</accession>
<name>A0ABN9DUF2_9NEOB</name>
<comment type="caution">
    <text evidence="1">The sequence shown here is derived from an EMBL/GenBank/DDBJ whole genome shotgun (WGS) entry which is preliminary data.</text>
</comment>
<proteinExistence type="predicted"/>
<dbReference type="Proteomes" id="UP001162483">
    <property type="component" value="Unassembled WGS sequence"/>
</dbReference>
<organism evidence="1 2">
    <name type="scientific">Staurois parvus</name>
    <dbReference type="NCBI Taxonomy" id="386267"/>
    <lineage>
        <taxon>Eukaryota</taxon>
        <taxon>Metazoa</taxon>
        <taxon>Chordata</taxon>
        <taxon>Craniata</taxon>
        <taxon>Vertebrata</taxon>
        <taxon>Euteleostomi</taxon>
        <taxon>Amphibia</taxon>
        <taxon>Batrachia</taxon>
        <taxon>Anura</taxon>
        <taxon>Neobatrachia</taxon>
        <taxon>Ranoidea</taxon>
        <taxon>Ranidae</taxon>
        <taxon>Staurois</taxon>
    </lineage>
</organism>
<sequence length="55" mass="6660">MEWGDTCLRGYYVVIKQLKIHIFTFYQFLELRLTLYNVVYIHVIRGGLTIWKLGH</sequence>
<protein>
    <submittedName>
        <fullName evidence="1">Uncharacterized protein</fullName>
    </submittedName>
</protein>
<evidence type="ECO:0000313" key="1">
    <source>
        <dbReference type="EMBL" id="CAI9576269.1"/>
    </source>
</evidence>
<evidence type="ECO:0000313" key="2">
    <source>
        <dbReference type="Proteomes" id="UP001162483"/>
    </source>
</evidence>
<dbReference type="EMBL" id="CATNWA010014818">
    <property type="protein sequence ID" value="CAI9576269.1"/>
    <property type="molecule type" value="Genomic_DNA"/>
</dbReference>
<keyword evidence="2" id="KW-1185">Reference proteome</keyword>
<gene>
    <name evidence="1" type="ORF">SPARVUS_LOCUS8421761</name>
</gene>
<reference evidence="1" key="1">
    <citation type="submission" date="2023-05" db="EMBL/GenBank/DDBJ databases">
        <authorList>
            <person name="Stuckert A."/>
        </authorList>
    </citation>
    <scope>NUCLEOTIDE SEQUENCE</scope>
</reference>